<dbReference type="RefSeq" id="XP_002123578.1">
    <property type="nucleotide sequence ID" value="XM_002123542.5"/>
</dbReference>
<name>F6YUM3_CIOIN</name>
<reference evidence="2" key="2">
    <citation type="submission" date="2025-08" db="UniProtKB">
        <authorList>
            <consortium name="Ensembl"/>
        </authorList>
    </citation>
    <scope>IDENTIFICATION</scope>
</reference>
<dbReference type="InterPro" id="IPR024131">
    <property type="entry name" value="UPF0489"/>
</dbReference>
<dbReference type="GeneTree" id="ENSGT00390000001801"/>
<organism evidence="2 3">
    <name type="scientific">Ciona intestinalis</name>
    <name type="common">Transparent sea squirt</name>
    <name type="synonym">Ascidia intestinalis</name>
    <dbReference type="NCBI Taxonomy" id="7719"/>
    <lineage>
        <taxon>Eukaryota</taxon>
        <taxon>Metazoa</taxon>
        <taxon>Chordata</taxon>
        <taxon>Tunicata</taxon>
        <taxon>Ascidiacea</taxon>
        <taxon>Phlebobranchia</taxon>
        <taxon>Cionidae</taxon>
        <taxon>Ciona</taxon>
    </lineage>
</organism>
<evidence type="ECO:0000256" key="1">
    <source>
        <dbReference type="ARBA" id="ARBA00007099"/>
    </source>
</evidence>
<evidence type="ECO:0000313" key="3">
    <source>
        <dbReference type="Proteomes" id="UP000008144"/>
    </source>
</evidence>
<evidence type="ECO:0000313" key="2">
    <source>
        <dbReference type="Ensembl" id="ENSCINP00000002167.3"/>
    </source>
</evidence>
<dbReference type="PANTHER" id="PTHR13225">
    <property type="entry name" value="MISEXPRESSION SUPPRESSOR OF RAS 6"/>
    <property type="match status" value="1"/>
</dbReference>
<dbReference type="FunCoup" id="F6YUM3">
    <property type="interactions" value="169"/>
</dbReference>
<keyword evidence="3" id="KW-1185">Reference proteome</keyword>
<protein>
    <submittedName>
        <fullName evidence="2">UPF0489 protein C5orf22 homolog</fullName>
    </submittedName>
</protein>
<dbReference type="HOGENOM" id="CLU_046339_0_0_1"/>
<dbReference type="PANTHER" id="PTHR13225:SF3">
    <property type="entry name" value="UPF0489 PROTEIN C5ORF22"/>
    <property type="match status" value="1"/>
</dbReference>
<dbReference type="Pfam" id="PF12640">
    <property type="entry name" value="UPF0489"/>
    <property type="match status" value="1"/>
</dbReference>
<gene>
    <name evidence="2" type="primary">LOC100179992</name>
</gene>
<dbReference type="InParanoid" id="F6YUM3"/>
<proteinExistence type="inferred from homology"/>
<comment type="similarity">
    <text evidence="1">Belongs to the UPF0489 family.</text>
</comment>
<dbReference type="Proteomes" id="UP000008144">
    <property type="component" value="Unassembled WGS sequence"/>
</dbReference>
<reference evidence="3" key="1">
    <citation type="journal article" date="2002" name="Science">
        <title>The draft genome of Ciona intestinalis: insights into chordate and vertebrate origins.</title>
        <authorList>
            <person name="Dehal P."/>
            <person name="Satou Y."/>
            <person name="Campbell R.K."/>
            <person name="Chapman J."/>
            <person name="Degnan B."/>
            <person name="De Tomaso A."/>
            <person name="Davidson B."/>
            <person name="Di Gregorio A."/>
            <person name="Gelpke M."/>
            <person name="Goodstein D.M."/>
            <person name="Harafuji N."/>
            <person name="Hastings K.E."/>
            <person name="Ho I."/>
            <person name="Hotta K."/>
            <person name="Huang W."/>
            <person name="Kawashima T."/>
            <person name="Lemaire P."/>
            <person name="Martinez D."/>
            <person name="Meinertzhagen I.A."/>
            <person name="Necula S."/>
            <person name="Nonaka M."/>
            <person name="Putnam N."/>
            <person name="Rash S."/>
            <person name="Saiga H."/>
            <person name="Satake M."/>
            <person name="Terry A."/>
            <person name="Yamada L."/>
            <person name="Wang H.G."/>
            <person name="Awazu S."/>
            <person name="Azumi K."/>
            <person name="Boore J."/>
            <person name="Branno M."/>
            <person name="Chin-Bow S."/>
            <person name="DeSantis R."/>
            <person name="Doyle S."/>
            <person name="Francino P."/>
            <person name="Keys D.N."/>
            <person name="Haga S."/>
            <person name="Hayashi H."/>
            <person name="Hino K."/>
            <person name="Imai K.S."/>
            <person name="Inaba K."/>
            <person name="Kano S."/>
            <person name="Kobayashi K."/>
            <person name="Kobayashi M."/>
            <person name="Lee B.I."/>
            <person name="Makabe K.W."/>
            <person name="Manohar C."/>
            <person name="Matassi G."/>
            <person name="Medina M."/>
            <person name="Mochizuki Y."/>
            <person name="Mount S."/>
            <person name="Morishita T."/>
            <person name="Miura S."/>
            <person name="Nakayama A."/>
            <person name="Nishizaka S."/>
            <person name="Nomoto H."/>
            <person name="Ohta F."/>
            <person name="Oishi K."/>
            <person name="Rigoutsos I."/>
            <person name="Sano M."/>
            <person name="Sasaki A."/>
            <person name="Sasakura Y."/>
            <person name="Shoguchi E."/>
            <person name="Shin-i T."/>
            <person name="Spagnuolo A."/>
            <person name="Stainier D."/>
            <person name="Suzuki M.M."/>
            <person name="Tassy O."/>
            <person name="Takatori N."/>
            <person name="Tokuoka M."/>
            <person name="Yagi K."/>
            <person name="Yoshizaki F."/>
            <person name="Wada S."/>
            <person name="Zhang C."/>
            <person name="Hyatt P.D."/>
            <person name="Larimer F."/>
            <person name="Detter C."/>
            <person name="Doggett N."/>
            <person name="Glavina T."/>
            <person name="Hawkins T."/>
            <person name="Richardson P."/>
            <person name="Lucas S."/>
            <person name="Kohara Y."/>
            <person name="Levine M."/>
            <person name="Satoh N."/>
            <person name="Rokhsar D.S."/>
        </authorList>
    </citation>
    <scope>NUCLEOTIDE SEQUENCE [LARGE SCALE GENOMIC DNA]</scope>
</reference>
<accession>F6YUM3</accession>
<dbReference type="STRING" id="7719.ENSCINP00000002167"/>
<dbReference type="KEGG" id="cin:100179992"/>
<dbReference type="Ensembl" id="ENSCINT00000002167.3">
    <property type="protein sequence ID" value="ENSCINP00000002167.3"/>
    <property type="gene ID" value="ENSCING00000001152.3"/>
</dbReference>
<dbReference type="OMA" id="RIFWHLE"/>
<dbReference type="OrthoDB" id="418142at2759"/>
<dbReference type="AlphaFoldDB" id="F6YUM3"/>
<sequence length="355" mass="40964">MSKKFQKIPIHVVEYHNDVLTPIYRCIGSKHLPLHNSALIHFDSHPDLGVPEDFDARQIFNKNILFQIISIENWILPAVYAGHFSSIVWFKPRWANQIKQGTYCFYVGRDKVTNKLCVSCHDPYFLSDCVYVNEVSMLDKKLVTLYVVDVEDNSPPTDILLPNQHYVLDIDLDYFSTQNPFLDMFPPGDLSELTRIYKFQHSDDHDIDGCLATRREQLDELRSWIEKMKSGCGDEEGRGSMVDGRFLSFQQIVKNYENKLGRKLEADDYDIIHGAGCATGEPPLPHHVATNEEIQGSLKKVENILKNLPWKPVMVTVARSSIDDYCPKHQVEFIQSEVEEMLRSLYHDVDVIHSY</sequence>
<dbReference type="GeneID" id="100179992"/>
<accession>A0A1W2W932</accession>
<reference evidence="2" key="3">
    <citation type="submission" date="2025-09" db="UniProtKB">
        <authorList>
            <consortium name="Ensembl"/>
        </authorList>
    </citation>
    <scope>IDENTIFICATION</scope>
</reference>